<evidence type="ECO:0000313" key="2">
    <source>
        <dbReference type="Proteomes" id="UP001151699"/>
    </source>
</evidence>
<protein>
    <submittedName>
        <fullName evidence="1">Uncharacterized protein</fullName>
    </submittedName>
</protein>
<dbReference type="EMBL" id="WJQU01000003">
    <property type="protein sequence ID" value="KAJ6638802.1"/>
    <property type="molecule type" value="Genomic_DNA"/>
</dbReference>
<keyword evidence="2" id="KW-1185">Reference proteome</keyword>
<reference evidence="1" key="1">
    <citation type="submission" date="2022-07" db="EMBL/GenBank/DDBJ databases">
        <authorList>
            <person name="Trinca V."/>
            <person name="Uliana J.V.C."/>
            <person name="Torres T.T."/>
            <person name="Ward R.J."/>
            <person name="Monesi N."/>
        </authorList>
    </citation>
    <scope>NUCLEOTIDE SEQUENCE</scope>
    <source>
        <strain evidence="1">HSMRA1968</strain>
        <tissue evidence="1">Whole embryos</tissue>
    </source>
</reference>
<organism evidence="1 2">
    <name type="scientific">Pseudolycoriella hygida</name>
    <dbReference type="NCBI Taxonomy" id="35572"/>
    <lineage>
        <taxon>Eukaryota</taxon>
        <taxon>Metazoa</taxon>
        <taxon>Ecdysozoa</taxon>
        <taxon>Arthropoda</taxon>
        <taxon>Hexapoda</taxon>
        <taxon>Insecta</taxon>
        <taxon>Pterygota</taxon>
        <taxon>Neoptera</taxon>
        <taxon>Endopterygota</taxon>
        <taxon>Diptera</taxon>
        <taxon>Nematocera</taxon>
        <taxon>Sciaroidea</taxon>
        <taxon>Sciaridae</taxon>
        <taxon>Pseudolycoriella</taxon>
    </lineage>
</organism>
<accession>A0A9Q0MY76</accession>
<proteinExistence type="predicted"/>
<dbReference type="Proteomes" id="UP001151699">
    <property type="component" value="Chromosome X"/>
</dbReference>
<name>A0A9Q0MY76_9DIPT</name>
<gene>
    <name evidence="1" type="ORF">Bhyg_11540</name>
</gene>
<dbReference type="AlphaFoldDB" id="A0A9Q0MY76"/>
<comment type="caution">
    <text evidence="1">The sequence shown here is derived from an EMBL/GenBank/DDBJ whole genome shotgun (WGS) entry which is preliminary data.</text>
</comment>
<sequence length="88" mass="10386">MTLIKAFKYKYKTKISKGSYDSAINSYTICTEKLKFLSDLQVVRNARQSFSKVISDEDKNIVILQFKCNDEVLIRWHITNLRKVDDYN</sequence>
<evidence type="ECO:0000313" key="1">
    <source>
        <dbReference type="EMBL" id="KAJ6638802.1"/>
    </source>
</evidence>